<organism evidence="1 2">
    <name type="scientific">Enterobacter cloacae</name>
    <dbReference type="NCBI Taxonomy" id="550"/>
    <lineage>
        <taxon>Bacteria</taxon>
        <taxon>Pseudomonadati</taxon>
        <taxon>Pseudomonadota</taxon>
        <taxon>Gammaproteobacteria</taxon>
        <taxon>Enterobacterales</taxon>
        <taxon>Enterobacteriaceae</taxon>
        <taxon>Enterobacter</taxon>
        <taxon>Enterobacter cloacae complex</taxon>
    </lineage>
</organism>
<name>A0A427KHU9_ENTCL</name>
<evidence type="ECO:0000313" key="2">
    <source>
        <dbReference type="Proteomes" id="UP000275321"/>
    </source>
</evidence>
<dbReference type="EMBL" id="RHWT01000029">
    <property type="protein sequence ID" value="RSB28917.1"/>
    <property type="molecule type" value="Genomic_DNA"/>
</dbReference>
<accession>A0A427KHU9</accession>
<evidence type="ECO:0000313" key="1">
    <source>
        <dbReference type="EMBL" id="RSB28917.1"/>
    </source>
</evidence>
<reference evidence="1 2" key="1">
    <citation type="submission" date="2018-10" db="EMBL/GenBank/DDBJ databases">
        <title>Transmission dynamics of multidrug resistant bacteria on intensive care unit surfaces.</title>
        <authorList>
            <person name="D'Souza A.W."/>
            <person name="Potter R.F."/>
            <person name="Wallace M."/>
            <person name="Shupe A."/>
            <person name="Patel S."/>
            <person name="Sun S."/>
            <person name="Gul D."/>
            <person name="Kwon J.H."/>
            <person name="Andleeb S."/>
            <person name="Burnham C.-A.D."/>
            <person name="Dantas G."/>
        </authorList>
    </citation>
    <scope>NUCLEOTIDE SEQUENCE [LARGE SCALE GENOMIC DNA]</scope>
    <source>
        <strain evidence="1 2">EC_073</strain>
    </source>
</reference>
<dbReference type="AlphaFoldDB" id="A0A427KHU9"/>
<dbReference type="Proteomes" id="UP000275321">
    <property type="component" value="Unassembled WGS sequence"/>
</dbReference>
<comment type="caution">
    <text evidence="1">The sequence shown here is derived from an EMBL/GenBank/DDBJ whole genome shotgun (WGS) entry which is preliminary data.</text>
</comment>
<proteinExistence type="predicted"/>
<gene>
    <name evidence="1" type="ORF">EGK68_18845</name>
</gene>
<dbReference type="RefSeq" id="WP_125365936.1">
    <property type="nucleotide sequence ID" value="NZ_RHWT01000029.1"/>
</dbReference>
<protein>
    <submittedName>
        <fullName evidence="1">Molecular chaperone GroEL</fullName>
    </submittedName>
</protein>
<sequence>MSKNKFNEQAEKLKSLVGSARLQTSAPVAVTNDATKVGEIIGKEANVEPEKTTLVSERPEQTKTKAKNLKAIPLSYFEAHAELKATSKTSLDFSSYIIEAIREKLERDGAIGK</sequence>